<comment type="caution">
    <text evidence="8">The sequence shown here is derived from an EMBL/GenBank/DDBJ whole genome shotgun (WGS) entry which is preliminary data.</text>
</comment>
<evidence type="ECO:0000313" key="8">
    <source>
        <dbReference type="EMBL" id="CAF1316291.1"/>
    </source>
</evidence>
<dbReference type="InterPro" id="IPR008906">
    <property type="entry name" value="HATC_C_dom"/>
</dbReference>
<feature type="domain" description="HAT C-terminal dimerisation" evidence="7">
    <location>
        <begin position="381"/>
        <end position="459"/>
    </location>
</feature>
<dbReference type="GO" id="GO:0008270">
    <property type="term" value="F:zinc ion binding"/>
    <property type="evidence" value="ECO:0007669"/>
    <property type="project" value="UniProtKB-KW"/>
</dbReference>
<dbReference type="AlphaFoldDB" id="A0A815EUF1"/>
<comment type="subcellular location">
    <subcellularLocation>
        <location evidence="1">Nucleus</location>
    </subcellularLocation>
</comment>
<keyword evidence="5" id="KW-0539">Nucleus</keyword>
<proteinExistence type="predicted"/>
<feature type="region of interest" description="Disordered" evidence="6">
    <location>
        <begin position="484"/>
        <end position="505"/>
    </location>
</feature>
<evidence type="ECO:0000256" key="1">
    <source>
        <dbReference type="ARBA" id="ARBA00004123"/>
    </source>
</evidence>
<evidence type="ECO:0000256" key="3">
    <source>
        <dbReference type="ARBA" id="ARBA00022771"/>
    </source>
</evidence>
<dbReference type="GO" id="GO:0046983">
    <property type="term" value="F:protein dimerization activity"/>
    <property type="evidence" value="ECO:0007669"/>
    <property type="project" value="InterPro"/>
</dbReference>
<reference evidence="8" key="1">
    <citation type="submission" date="2021-02" db="EMBL/GenBank/DDBJ databases">
        <authorList>
            <person name="Nowell W R."/>
        </authorList>
    </citation>
    <scope>NUCLEOTIDE SEQUENCE</scope>
</reference>
<dbReference type="EMBL" id="CAJNOR010002596">
    <property type="protein sequence ID" value="CAF1316291.1"/>
    <property type="molecule type" value="Genomic_DNA"/>
</dbReference>
<evidence type="ECO:0000256" key="2">
    <source>
        <dbReference type="ARBA" id="ARBA00022723"/>
    </source>
</evidence>
<accession>A0A815EUF1</accession>
<dbReference type="PANTHER" id="PTHR46481:SF10">
    <property type="entry name" value="ZINC FINGER BED DOMAIN-CONTAINING PROTEIN 39"/>
    <property type="match status" value="1"/>
</dbReference>
<dbReference type="SUPFAM" id="SSF53098">
    <property type="entry name" value="Ribonuclease H-like"/>
    <property type="match status" value="1"/>
</dbReference>
<dbReference type="Pfam" id="PF05699">
    <property type="entry name" value="Dimer_Tnp_hAT"/>
    <property type="match status" value="1"/>
</dbReference>
<dbReference type="InterPro" id="IPR012337">
    <property type="entry name" value="RNaseH-like_sf"/>
</dbReference>
<dbReference type="PANTHER" id="PTHR46481">
    <property type="entry name" value="ZINC FINGER BED DOMAIN-CONTAINING PROTEIN 4"/>
    <property type="match status" value="1"/>
</dbReference>
<keyword evidence="2" id="KW-0479">Metal-binding</keyword>
<dbReference type="GO" id="GO:0005634">
    <property type="term" value="C:nucleus"/>
    <property type="evidence" value="ECO:0007669"/>
    <property type="project" value="UniProtKB-SubCell"/>
</dbReference>
<dbReference type="Proteomes" id="UP000663828">
    <property type="component" value="Unassembled WGS sequence"/>
</dbReference>
<keyword evidence="4" id="KW-0862">Zinc</keyword>
<protein>
    <recommendedName>
        <fullName evidence="7">HAT C-terminal dimerisation domain-containing protein</fullName>
    </recommendedName>
</protein>
<evidence type="ECO:0000313" key="9">
    <source>
        <dbReference type="Proteomes" id="UP000663828"/>
    </source>
</evidence>
<name>A0A815EUF1_ADIRI</name>
<evidence type="ECO:0000259" key="7">
    <source>
        <dbReference type="Pfam" id="PF05699"/>
    </source>
</evidence>
<dbReference type="InterPro" id="IPR052035">
    <property type="entry name" value="ZnF_BED_domain_contain"/>
</dbReference>
<evidence type="ECO:0000256" key="6">
    <source>
        <dbReference type="SAM" id="MobiDB-lite"/>
    </source>
</evidence>
<evidence type="ECO:0000256" key="4">
    <source>
        <dbReference type="ARBA" id="ARBA00022833"/>
    </source>
</evidence>
<keyword evidence="3" id="KW-0863">Zinc-finger</keyword>
<gene>
    <name evidence="8" type="ORF">XAT740_LOCUS29660</name>
</gene>
<sequence length="545" mass="62274">MIQVAFYAGRACNSAYRSIDASVLLPSPLITSRTVDKIYDFKRDQLLEYVKNLKSFAITMDMCTEGHIGIYYAGISLHHIDTNWQLHVFILHLAPYDLESQTSVNVRKFVDDRLAEFNLRLSDDSYIVTDNENKMKSCFQSGTKRIGCADHYLNKLIEHAFTGNHSGTREVMQMFSSIKALVAHIRRSHRQSKLPTKVQSYSDTRFNGAFIMLQSFLNVFYELGQVLEREHLMEYATIDEVIEELSYSKRPTMHRVIPLRQHLIDCCDPHVDDQSGLEKLKIYLKDKLQSSWPVENEHFLCTVLHSNLKRFGGNLQLQKQAIALLETSISVADRVCTDSVIDSSSLSSSSSTFISKQRNILSKCVERKTFVTTPHNEIKQWMDNDVQLAEGDDDILGFWSNYAKRYPTIAAIAMKVLAIPASNTTVERLFSSTKITMTDRRTRLGAQKVAKLLFIQKNLLTLKSLYDKDIAKVSIHPITTNDKRGHINDENVCSPHETPKKQKKIPKLQTRLINNHPLPLSSSSTALAFIDKIVKIKILRFSYKM</sequence>
<keyword evidence="9" id="KW-1185">Reference proteome</keyword>
<organism evidence="8 9">
    <name type="scientific">Adineta ricciae</name>
    <name type="common">Rotifer</name>
    <dbReference type="NCBI Taxonomy" id="249248"/>
    <lineage>
        <taxon>Eukaryota</taxon>
        <taxon>Metazoa</taxon>
        <taxon>Spiralia</taxon>
        <taxon>Gnathifera</taxon>
        <taxon>Rotifera</taxon>
        <taxon>Eurotatoria</taxon>
        <taxon>Bdelloidea</taxon>
        <taxon>Adinetida</taxon>
        <taxon>Adinetidae</taxon>
        <taxon>Adineta</taxon>
    </lineage>
</organism>
<evidence type="ECO:0000256" key="5">
    <source>
        <dbReference type="ARBA" id="ARBA00023242"/>
    </source>
</evidence>